<dbReference type="Proteomes" id="UP000654922">
    <property type="component" value="Unassembled WGS sequence"/>
</dbReference>
<comment type="caution">
    <text evidence="10">The sequence shown here is derived from an EMBL/GenBank/DDBJ whole genome shotgun (WGS) entry which is preliminary data.</text>
</comment>
<evidence type="ECO:0000256" key="6">
    <source>
        <dbReference type="ARBA" id="ARBA00041304"/>
    </source>
</evidence>
<evidence type="ECO:0000256" key="9">
    <source>
        <dbReference type="SAM" id="SignalP"/>
    </source>
</evidence>
<evidence type="ECO:0000256" key="3">
    <source>
        <dbReference type="ARBA" id="ARBA00023295"/>
    </source>
</evidence>
<keyword evidence="2 9" id="KW-0732">Signal</keyword>
<dbReference type="PANTHER" id="PTHR34002">
    <property type="entry name" value="BLR1656 PROTEIN"/>
    <property type="match status" value="1"/>
</dbReference>
<dbReference type="SUPFAM" id="SSF49899">
    <property type="entry name" value="Concanavalin A-like lectins/glucanases"/>
    <property type="match status" value="1"/>
</dbReference>
<dbReference type="GO" id="GO:0008810">
    <property type="term" value="F:cellulase activity"/>
    <property type="evidence" value="ECO:0007669"/>
    <property type="project" value="InterPro"/>
</dbReference>
<dbReference type="Gene3D" id="2.60.120.180">
    <property type="match status" value="1"/>
</dbReference>
<keyword evidence="8" id="KW-0624">Polysaccharide degradation</keyword>
<evidence type="ECO:0000313" key="11">
    <source>
        <dbReference type="Proteomes" id="UP000654922"/>
    </source>
</evidence>
<proteinExistence type="inferred from homology"/>
<protein>
    <recommendedName>
        <fullName evidence="5">xyloglucan-specific endo-beta-1,4-glucanase</fullName>
        <ecNumber evidence="5">3.2.1.151</ecNumber>
    </recommendedName>
    <alternativeName>
        <fullName evidence="6">Xyloglucanase A</fullName>
    </alternativeName>
    <alternativeName>
        <fullName evidence="7">Xyloglucanendohydrolase A</fullName>
    </alternativeName>
</protein>
<dbReference type="InterPro" id="IPR013320">
    <property type="entry name" value="ConA-like_dom_sf"/>
</dbReference>
<evidence type="ECO:0000256" key="2">
    <source>
        <dbReference type="ARBA" id="ARBA00022729"/>
    </source>
</evidence>
<organism evidence="10 11">
    <name type="scientific">Aspergillus felis</name>
    <dbReference type="NCBI Taxonomy" id="1287682"/>
    <lineage>
        <taxon>Eukaryota</taxon>
        <taxon>Fungi</taxon>
        <taxon>Dikarya</taxon>
        <taxon>Ascomycota</taxon>
        <taxon>Pezizomycotina</taxon>
        <taxon>Eurotiomycetes</taxon>
        <taxon>Eurotiomycetidae</taxon>
        <taxon>Eurotiales</taxon>
        <taxon>Aspergillaceae</taxon>
        <taxon>Aspergillus</taxon>
        <taxon>Aspergillus subgen. Fumigati</taxon>
    </lineage>
</organism>
<dbReference type="GO" id="GO:0000272">
    <property type="term" value="P:polysaccharide catabolic process"/>
    <property type="evidence" value="ECO:0007669"/>
    <property type="project" value="UniProtKB-KW"/>
</dbReference>
<comment type="similarity">
    <text evidence="1 8">Belongs to the glycosyl hydrolase 12 (cellulase H) family.</text>
</comment>
<dbReference type="OrthoDB" id="95118at2759"/>
<evidence type="ECO:0000256" key="7">
    <source>
        <dbReference type="ARBA" id="ARBA00043018"/>
    </source>
</evidence>
<dbReference type="AlphaFoldDB" id="A0A8H6UM35"/>
<keyword evidence="8" id="KW-0378">Hydrolase</keyword>
<accession>A0A8H6UM35</accession>
<dbReference type="InterPro" id="IPR013319">
    <property type="entry name" value="GH11/12"/>
</dbReference>
<evidence type="ECO:0000256" key="5">
    <source>
        <dbReference type="ARBA" id="ARBA00038882"/>
    </source>
</evidence>
<dbReference type="PANTHER" id="PTHR34002:SF9">
    <property type="entry name" value="XYLOGLUCAN-SPECIFIC ENDO-BETA-1,4-GLUCANASE A"/>
    <property type="match status" value="1"/>
</dbReference>
<keyword evidence="3 8" id="KW-0326">Glycosidase</keyword>
<feature type="chain" id="PRO_5034572439" description="xyloglucan-specific endo-beta-1,4-glucanase" evidence="9">
    <location>
        <begin position="24"/>
        <end position="239"/>
    </location>
</feature>
<dbReference type="InterPro" id="IPR002594">
    <property type="entry name" value="GH12"/>
</dbReference>
<dbReference type="GO" id="GO:0033946">
    <property type="term" value="F:xyloglucan-specific endo-beta-1,4-glucanase activity"/>
    <property type="evidence" value="ECO:0007669"/>
    <property type="project" value="UniProtKB-EC"/>
</dbReference>
<dbReference type="Pfam" id="PF01670">
    <property type="entry name" value="Glyco_hydro_12"/>
    <property type="match status" value="1"/>
</dbReference>
<comment type="catalytic activity">
    <reaction evidence="4">
        <text>xyloglucan + H2O = xyloglucan oligosaccharides.</text>
        <dbReference type="EC" id="3.2.1.151"/>
    </reaction>
</comment>
<sequence>MRFSLSIPFVSLGLLGSAVSGSALSKRDLCGQWDSVSAGAYTIYQNLWGEASATSGWQCTGLDYQGGNVISWHTSWNWQGAPSSFHFEYPDYLEVEEHWLMAVCVYSYTGSNIVADVAYDIFTSYSPGGSTAYEIMIWLAAIGGAGPISSTGSPIATVTIAGTSWDLFKGPNGATTVFSFVAHSEQTSFNADILAFFKYLIQSQGLPSSLYVSGIAAGTEPFIGSNAQLTTGEYVITVN</sequence>
<feature type="signal peptide" evidence="9">
    <location>
        <begin position="1"/>
        <end position="23"/>
    </location>
</feature>
<evidence type="ECO:0000256" key="8">
    <source>
        <dbReference type="RuleBase" id="RU361163"/>
    </source>
</evidence>
<dbReference type="EC" id="3.2.1.151" evidence="5"/>
<evidence type="ECO:0000313" key="10">
    <source>
        <dbReference type="EMBL" id="KAF7158170.1"/>
    </source>
</evidence>
<dbReference type="EMBL" id="JACBAE010001388">
    <property type="protein sequence ID" value="KAF7158170.1"/>
    <property type="molecule type" value="Genomic_DNA"/>
</dbReference>
<evidence type="ECO:0000256" key="1">
    <source>
        <dbReference type="ARBA" id="ARBA00005519"/>
    </source>
</evidence>
<name>A0A8H6UM35_9EURO</name>
<keyword evidence="8" id="KW-0119">Carbohydrate metabolism</keyword>
<gene>
    <name evidence="10" type="ORF">CNMCM5623_002836</name>
</gene>
<evidence type="ECO:0000256" key="4">
    <source>
        <dbReference type="ARBA" id="ARBA00037012"/>
    </source>
</evidence>
<reference evidence="10" key="1">
    <citation type="submission" date="2020-06" db="EMBL/GenBank/DDBJ databases">
        <title>Draft genome sequences of strains closely related to Aspergillus parafelis and Aspergillus hiratsukae.</title>
        <authorList>
            <person name="Dos Santos R.A.C."/>
            <person name="Rivero-Menendez O."/>
            <person name="Steenwyk J.L."/>
            <person name="Mead M.E."/>
            <person name="Goldman G.H."/>
            <person name="Alastruey-Izquierdo A."/>
            <person name="Rokas A."/>
        </authorList>
    </citation>
    <scope>NUCLEOTIDE SEQUENCE</scope>
    <source>
        <strain evidence="10">CNM-CM5623</strain>
    </source>
</reference>